<reference evidence="2" key="5">
    <citation type="journal article" date="2021" name="G3 (Bethesda)">
        <title>Aegilops tauschii genome assembly Aet v5.0 features greater sequence contiguity and improved annotation.</title>
        <authorList>
            <person name="Wang L."/>
            <person name="Zhu T."/>
            <person name="Rodriguez J.C."/>
            <person name="Deal K.R."/>
            <person name="Dubcovsky J."/>
            <person name="McGuire P.E."/>
            <person name="Lux T."/>
            <person name="Spannagl M."/>
            <person name="Mayer K.F.X."/>
            <person name="Baldrich P."/>
            <person name="Meyers B.C."/>
            <person name="Huo N."/>
            <person name="Gu Y.Q."/>
            <person name="Zhou H."/>
            <person name="Devos K.M."/>
            <person name="Bennetzen J.L."/>
            <person name="Unver T."/>
            <person name="Budak H."/>
            <person name="Gulick P.J."/>
            <person name="Galiba G."/>
            <person name="Kalapos B."/>
            <person name="Nelson D.R."/>
            <person name="Li P."/>
            <person name="You F.M."/>
            <person name="Luo M.C."/>
            <person name="Dvorak J."/>
        </authorList>
    </citation>
    <scope>NUCLEOTIDE SEQUENCE [LARGE SCALE GENOMIC DNA]</scope>
    <source>
        <strain evidence="2">cv. AL8/78</strain>
    </source>
</reference>
<evidence type="ECO:0000256" key="1">
    <source>
        <dbReference type="SAM" id="MobiDB-lite"/>
    </source>
</evidence>
<feature type="compositionally biased region" description="Low complexity" evidence="1">
    <location>
        <begin position="16"/>
        <end position="34"/>
    </location>
</feature>
<dbReference type="Proteomes" id="UP000015105">
    <property type="component" value="Chromosome 2D"/>
</dbReference>
<dbReference type="EnsemblPlants" id="AET2Gv21083400.4">
    <property type="protein sequence ID" value="AET2Gv21083400.4"/>
    <property type="gene ID" value="AET2Gv21083400"/>
</dbReference>
<feature type="region of interest" description="Disordered" evidence="1">
    <location>
        <begin position="1"/>
        <end position="39"/>
    </location>
</feature>
<reference evidence="3" key="1">
    <citation type="journal article" date="2014" name="Science">
        <title>Ancient hybridizations among the ancestral genomes of bread wheat.</title>
        <authorList>
            <consortium name="International Wheat Genome Sequencing Consortium,"/>
            <person name="Marcussen T."/>
            <person name="Sandve S.R."/>
            <person name="Heier L."/>
            <person name="Spannagl M."/>
            <person name="Pfeifer M."/>
            <person name="Jakobsen K.S."/>
            <person name="Wulff B.B."/>
            <person name="Steuernagel B."/>
            <person name="Mayer K.F."/>
            <person name="Olsen O.A."/>
        </authorList>
    </citation>
    <scope>NUCLEOTIDE SEQUENCE [LARGE SCALE GENOMIC DNA]</scope>
    <source>
        <strain evidence="3">cv. AL8/78</strain>
    </source>
</reference>
<accession>A0A453D476</accession>
<sequence length="132" mass="13538">PIPTPPRHHLGRADDSSPAAAAMGASSSTANAPAEARELREQEALASAALSLPLLRAVFSRSPDLAATLSLPPASFRSASPLETPAHFQDLLASLGPTIASLFFSRGASKDAGAGGWVGFLRGFNSCCARAR</sequence>
<keyword evidence="3" id="KW-1185">Reference proteome</keyword>
<proteinExistence type="predicted"/>
<reference evidence="3" key="2">
    <citation type="journal article" date="2017" name="Nat. Plants">
        <title>The Aegilops tauschii genome reveals multiple impacts of transposons.</title>
        <authorList>
            <person name="Zhao G."/>
            <person name="Zou C."/>
            <person name="Li K."/>
            <person name="Wang K."/>
            <person name="Li T."/>
            <person name="Gao L."/>
            <person name="Zhang X."/>
            <person name="Wang H."/>
            <person name="Yang Z."/>
            <person name="Liu X."/>
            <person name="Jiang W."/>
            <person name="Mao L."/>
            <person name="Kong X."/>
            <person name="Jiao Y."/>
            <person name="Jia J."/>
        </authorList>
    </citation>
    <scope>NUCLEOTIDE SEQUENCE [LARGE SCALE GENOMIC DNA]</scope>
    <source>
        <strain evidence="3">cv. AL8/78</strain>
    </source>
</reference>
<organism evidence="2 3">
    <name type="scientific">Aegilops tauschii subsp. strangulata</name>
    <name type="common">Goatgrass</name>
    <dbReference type="NCBI Taxonomy" id="200361"/>
    <lineage>
        <taxon>Eukaryota</taxon>
        <taxon>Viridiplantae</taxon>
        <taxon>Streptophyta</taxon>
        <taxon>Embryophyta</taxon>
        <taxon>Tracheophyta</taxon>
        <taxon>Spermatophyta</taxon>
        <taxon>Magnoliopsida</taxon>
        <taxon>Liliopsida</taxon>
        <taxon>Poales</taxon>
        <taxon>Poaceae</taxon>
        <taxon>BOP clade</taxon>
        <taxon>Pooideae</taxon>
        <taxon>Triticodae</taxon>
        <taxon>Triticeae</taxon>
        <taxon>Triticinae</taxon>
        <taxon>Aegilops</taxon>
    </lineage>
</organism>
<protein>
    <submittedName>
        <fullName evidence="2">Uncharacterized protein</fullName>
    </submittedName>
</protein>
<dbReference type="AlphaFoldDB" id="A0A453D476"/>
<evidence type="ECO:0000313" key="2">
    <source>
        <dbReference type="EnsemblPlants" id="AET2Gv21083400.4"/>
    </source>
</evidence>
<dbReference type="Gramene" id="AET2Gv21083400.4">
    <property type="protein sequence ID" value="AET2Gv21083400.4"/>
    <property type="gene ID" value="AET2Gv21083400"/>
</dbReference>
<feature type="compositionally biased region" description="Basic residues" evidence="1">
    <location>
        <begin position="1"/>
        <end position="10"/>
    </location>
</feature>
<name>A0A453D476_AEGTS</name>
<evidence type="ECO:0000313" key="3">
    <source>
        <dbReference type="Proteomes" id="UP000015105"/>
    </source>
</evidence>
<reference evidence="2" key="3">
    <citation type="journal article" date="2017" name="Nature">
        <title>Genome sequence of the progenitor of the wheat D genome Aegilops tauschii.</title>
        <authorList>
            <person name="Luo M.C."/>
            <person name="Gu Y.Q."/>
            <person name="Puiu D."/>
            <person name="Wang H."/>
            <person name="Twardziok S.O."/>
            <person name="Deal K.R."/>
            <person name="Huo N."/>
            <person name="Zhu T."/>
            <person name="Wang L."/>
            <person name="Wang Y."/>
            <person name="McGuire P.E."/>
            <person name="Liu S."/>
            <person name="Long H."/>
            <person name="Ramasamy R.K."/>
            <person name="Rodriguez J.C."/>
            <person name="Van S.L."/>
            <person name="Yuan L."/>
            <person name="Wang Z."/>
            <person name="Xia Z."/>
            <person name="Xiao L."/>
            <person name="Anderson O.D."/>
            <person name="Ouyang S."/>
            <person name="Liang Y."/>
            <person name="Zimin A.V."/>
            <person name="Pertea G."/>
            <person name="Qi P."/>
            <person name="Bennetzen J.L."/>
            <person name="Dai X."/>
            <person name="Dawson M.W."/>
            <person name="Muller H.G."/>
            <person name="Kugler K."/>
            <person name="Rivarola-Duarte L."/>
            <person name="Spannagl M."/>
            <person name="Mayer K.F.X."/>
            <person name="Lu F.H."/>
            <person name="Bevan M.W."/>
            <person name="Leroy P."/>
            <person name="Li P."/>
            <person name="You F.M."/>
            <person name="Sun Q."/>
            <person name="Liu Z."/>
            <person name="Lyons E."/>
            <person name="Wicker T."/>
            <person name="Salzberg S.L."/>
            <person name="Devos K.M."/>
            <person name="Dvorak J."/>
        </authorList>
    </citation>
    <scope>NUCLEOTIDE SEQUENCE [LARGE SCALE GENOMIC DNA]</scope>
    <source>
        <strain evidence="2">cv. AL8/78</strain>
    </source>
</reference>
<reference evidence="2" key="4">
    <citation type="submission" date="2019-03" db="UniProtKB">
        <authorList>
            <consortium name="EnsemblPlants"/>
        </authorList>
    </citation>
    <scope>IDENTIFICATION</scope>
</reference>